<gene>
    <name evidence="1" type="ORF">S01H4_24490</name>
</gene>
<dbReference type="EMBL" id="BART01011507">
    <property type="protein sequence ID" value="GAG85995.1"/>
    <property type="molecule type" value="Genomic_DNA"/>
</dbReference>
<accession>X1ATE8</accession>
<sequence>MSEPLPTLLVHAINPEPDGPQWLVQDLWGACVVGVIGGAPKTCKSMMALDLAVSVASGTACLGHFEVHTPGPVVVYLAEDALPRVRDRVAQLCR</sequence>
<dbReference type="Gene3D" id="3.40.50.300">
    <property type="entry name" value="P-loop containing nucleotide triphosphate hydrolases"/>
    <property type="match status" value="1"/>
</dbReference>
<reference evidence="1" key="1">
    <citation type="journal article" date="2014" name="Front. Microbiol.">
        <title>High frequency of phylogenetically diverse reductive dehalogenase-homologous genes in deep subseafloor sedimentary metagenomes.</title>
        <authorList>
            <person name="Kawai M."/>
            <person name="Futagami T."/>
            <person name="Toyoda A."/>
            <person name="Takaki Y."/>
            <person name="Nishi S."/>
            <person name="Hori S."/>
            <person name="Arai W."/>
            <person name="Tsubouchi T."/>
            <person name="Morono Y."/>
            <person name="Uchiyama I."/>
            <person name="Ito T."/>
            <person name="Fujiyama A."/>
            <person name="Inagaki F."/>
            <person name="Takami H."/>
        </authorList>
    </citation>
    <scope>NUCLEOTIDE SEQUENCE</scope>
    <source>
        <strain evidence="1">Expedition CK06-06</strain>
    </source>
</reference>
<name>X1ATE8_9ZZZZ</name>
<organism evidence="1">
    <name type="scientific">marine sediment metagenome</name>
    <dbReference type="NCBI Taxonomy" id="412755"/>
    <lineage>
        <taxon>unclassified sequences</taxon>
        <taxon>metagenomes</taxon>
        <taxon>ecological metagenomes</taxon>
    </lineage>
</organism>
<dbReference type="Pfam" id="PF13481">
    <property type="entry name" value="AAA_25"/>
    <property type="match status" value="1"/>
</dbReference>
<comment type="caution">
    <text evidence="1">The sequence shown here is derived from an EMBL/GenBank/DDBJ whole genome shotgun (WGS) entry which is preliminary data.</text>
</comment>
<protein>
    <recommendedName>
        <fullName evidence="2">RecA family profile 1 domain-containing protein</fullName>
    </recommendedName>
</protein>
<proteinExistence type="predicted"/>
<dbReference type="InterPro" id="IPR027417">
    <property type="entry name" value="P-loop_NTPase"/>
</dbReference>
<feature type="non-terminal residue" evidence="1">
    <location>
        <position position="94"/>
    </location>
</feature>
<evidence type="ECO:0008006" key="2">
    <source>
        <dbReference type="Google" id="ProtNLM"/>
    </source>
</evidence>
<evidence type="ECO:0000313" key="1">
    <source>
        <dbReference type="EMBL" id="GAG85995.1"/>
    </source>
</evidence>
<dbReference type="AlphaFoldDB" id="X1ATE8"/>